<evidence type="ECO:0000313" key="7">
    <source>
        <dbReference type="Proteomes" id="UP000520767"/>
    </source>
</evidence>
<dbReference type="Gene3D" id="3.30.470.20">
    <property type="entry name" value="ATP-grasp fold, B domain"/>
    <property type="match status" value="1"/>
</dbReference>
<sequence length="417" mass="45423">MSGQPRPVAVIVDGYTSGNHLPPAFARAGADVVHVQSSIEMMTSMMLPDLSAYRANVVCATPEEAAAELAAFAPVAVVTGQEPGVEWTDRLNELLGLPGNGSDKSRARRDKYEMIEALRQAGVRCADQFKSGAAEDIVAWAETRGAYPVVVKPLASAATDGVAICTSPEQVRKAAEAVLGASTIFEDPNREVLVQSYLAGDEYSVDMVSHGGRRYTSAVWKYRKRLVDVHNIYDRDDIQDPDSPEVAELIAYTSSALDALGIDYGPTHAEVIRTEHGPTLVEVGARMTGGVVPAYNDACCGANQADLTALAAVRPQEFLDRYADRRYQRLLYGCMVITPTELDGVVDSIDEDVVADIEALPSVRHLRVKLKPGSRIKPTIDLYTSTLAVHLGTDSAEQLERDYERVQELKDRVYRLR</sequence>
<dbReference type="SUPFAM" id="SSF56059">
    <property type="entry name" value="Glutathione synthetase ATP-binding domain-like"/>
    <property type="match status" value="1"/>
</dbReference>
<dbReference type="GO" id="GO:0046872">
    <property type="term" value="F:metal ion binding"/>
    <property type="evidence" value="ECO:0007669"/>
    <property type="project" value="InterPro"/>
</dbReference>
<dbReference type="PANTHER" id="PTHR43585">
    <property type="entry name" value="FUMIPYRROLE BIOSYNTHESIS PROTEIN C"/>
    <property type="match status" value="1"/>
</dbReference>
<evidence type="ECO:0000256" key="1">
    <source>
        <dbReference type="ARBA" id="ARBA00022598"/>
    </source>
</evidence>
<keyword evidence="3 4" id="KW-0067">ATP-binding</keyword>
<dbReference type="GO" id="GO:0016874">
    <property type="term" value="F:ligase activity"/>
    <property type="evidence" value="ECO:0007669"/>
    <property type="project" value="UniProtKB-KW"/>
</dbReference>
<proteinExistence type="predicted"/>
<dbReference type="Pfam" id="PF13535">
    <property type="entry name" value="ATP-grasp_4"/>
    <property type="match status" value="1"/>
</dbReference>
<dbReference type="EMBL" id="JACHJQ010000018">
    <property type="protein sequence ID" value="MBB4912866.1"/>
    <property type="molecule type" value="Genomic_DNA"/>
</dbReference>
<dbReference type="InterPro" id="IPR052032">
    <property type="entry name" value="ATP-dep_AA_Ligase"/>
</dbReference>
<evidence type="ECO:0000259" key="5">
    <source>
        <dbReference type="PROSITE" id="PS50975"/>
    </source>
</evidence>
<evidence type="ECO:0000256" key="4">
    <source>
        <dbReference type="PROSITE-ProRule" id="PRU00409"/>
    </source>
</evidence>
<protein>
    <submittedName>
        <fullName evidence="6">Putative ATP-grasp superfamily ATP-dependent carboligase</fullName>
    </submittedName>
</protein>
<accession>A0A7W7QGX7</accession>
<evidence type="ECO:0000256" key="3">
    <source>
        <dbReference type="ARBA" id="ARBA00022840"/>
    </source>
</evidence>
<keyword evidence="1 6" id="KW-0436">Ligase</keyword>
<reference evidence="6 7" key="1">
    <citation type="submission" date="2020-08" db="EMBL/GenBank/DDBJ databases">
        <title>Genomic Encyclopedia of Type Strains, Phase III (KMG-III): the genomes of soil and plant-associated and newly described type strains.</title>
        <authorList>
            <person name="Whitman W."/>
        </authorList>
    </citation>
    <scope>NUCLEOTIDE SEQUENCE [LARGE SCALE GENOMIC DNA]</scope>
    <source>
        <strain evidence="6 7">CECT 8960</strain>
    </source>
</reference>
<dbReference type="AlphaFoldDB" id="A0A7W7QGX7"/>
<feature type="domain" description="ATP-grasp" evidence="5">
    <location>
        <begin position="115"/>
        <end position="313"/>
    </location>
</feature>
<name>A0A7W7QGX7_9PSEU</name>
<gene>
    <name evidence="6" type="ORF">FHR82_009140</name>
</gene>
<dbReference type="RefSeq" id="WP_184816812.1">
    <property type="nucleotide sequence ID" value="NZ_JACHJQ010000018.1"/>
</dbReference>
<dbReference type="InterPro" id="IPR011761">
    <property type="entry name" value="ATP-grasp"/>
</dbReference>
<evidence type="ECO:0000313" key="6">
    <source>
        <dbReference type="EMBL" id="MBB4912866.1"/>
    </source>
</evidence>
<evidence type="ECO:0000256" key="2">
    <source>
        <dbReference type="ARBA" id="ARBA00022741"/>
    </source>
</evidence>
<organism evidence="6 7">
    <name type="scientific">Actinophytocola algeriensis</name>
    <dbReference type="NCBI Taxonomy" id="1768010"/>
    <lineage>
        <taxon>Bacteria</taxon>
        <taxon>Bacillati</taxon>
        <taxon>Actinomycetota</taxon>
        <taxon>Actinomycetes</taxon>
        <taxon>Pseudonocardiales</taxon>
        <taxon>Pseudonocardiaceae</taxon>
    </lineage>
</organism>
<dbReference type="PROSITE" id="PS50975">
    <property type="entry name" value="ATP_GRASP"/>
    <property type="match status" value="1"/>
</dbReference>
<dbReference type="NCBIfam" id="NF005543">
    <property type="entry name" value="PRK07206.1"/>
    <property type="match status" value="1"/>
</dbReference>
<dbReference type="GO" id="GO:0005524">
    <property type="term" value="F:ATP binding"/>
    <property type="evidence" value="ECO:0007669"/>
    <property type="project" value="UniProtKB-UniRule"/>
</dbReference>
<dbReference type="Proteomes" id="UP000520767">
    <property type="component" value="Unassembled WGS sequence"/>
</dbReference>
<keyword evidence="7" id="KW-1185">Reference proteome</keyword>
<comment type="caution">
    <text evidence="6">The sequence shown here is derived from an EMBL/GenBank/DDBJ whole genome shotgun (WGS) entry which is preliminary data.</text>
</comment>
<dbReference type="PANTHER" id="PTHR43585:SF2">
    <property type="entry name" value="ATP-GRASP ENZYME FSQD"/>
    <property type="match status" value="1"/>
</dbReference>
<keyword evidence="2 4" id="KW-0547">Nucleotide-binding</keyword>